<feature type="domain" description="RWP-RK" evidence="7">
    <location>
        <begin position="137"/>
        <end position="225"/>
    </location>
</feature>
<organism evidence="8 9">
    <name type="scientific">Solanum commersonii</name>
    <name type="common">Commerson's wild potato</name>
    <name type="synonym">Commerson's nightshade</name>
    <dbReference type="NCBI Taxonomy" id="4109"/>
    <lineage>
        <taxon>Eukaryota</taxon>
        <taxon>Viridiplantae</taxon>
        <taxon>Streptophyta</taxon>
        <taxon>Embryophyta</taxon>
        <taxon>Tracheophyta</taxon>
        <taxon>Spermatophyta</taxon>
        <taxon>Magnoliopsida</taxon>
        <taxon>eudicotyledons</taxon>
        <taxon>Gunneridae</taxon>
        <taxon>Pentapetalae</taxon>
        <taxon>asterids</taxon>
        <taxon>lamiids</taxon>
        <taxon>Solanales</taxon>
        <taxon>Solanaceae</taxon>
        <taxon>Solanoideae</taxon>
        <taxon>Solaneae</taxon>
        <taxon>Solanum</taxon>
    </lineage>
</organism>
<evidence type="ECO:0000256" key="4">
    <source>
        <dbReference type="ARBA" id="ARBA00023125"/>
    </source>
</evidence>
<evidence type="ECO:0000313" key="8">
    <source>
        <dbReference type="EMBL" id="KAG5617279.1"/>
    </source>
</evidence>
<dbReference type="GO" id="GO:0003700">
    <property type="term" value="F:DNA-binding transcription factor activity"/>
    <property type="evidence" value="ECO:0007669"/>
    <property type="project" value="InterPro"/>
</dbReference>
<accession>A0A9J5ZZJ9</accession>
<evidence type="ECO:0000256" key="2">
    <source>
        <dbReference type="ARBA" id="ARBA00023015"/>
    </source>
</evidence>
<protein>
    <recommendedName>
        <fullName evidence="7">RWP-RK domain-containing protein</fullName>
    </recommendedName>
</protein>
<keyword evidence="3" id="KW-0175">Coiled coil</keyword>
<dbReference type="OrthoDB" id="6270329at2759"/>
<dbReference type="PROSITE" id="PS51519">
    <property type="entry name" value="RWP_RK"/>
    <property type="match status" value="1"/>
</dbReference>
<evidence type="ECO:0000259" key="7">
    <source>
        <dbReference type="PROSITE" id="PS51519"/>
    </source>
</evidence>
<name>A0A9J5ZZJ9_SOLCO</name>
<dbReference type="PANTHER" id="PTHR46373:SF2">
    <property type="entry name" value="RWP-RK DOMAIN-CONTAINING PROTEIN"/>
    <property type="match status" value="1"/>
</dbReference>
<comment type="caution">
    <text evidence="8">The sequence shown here is derived from an EMBL/GenBank/DDBJ whole genome shotgun (WGS) entry which is preliminary data.</text>
</comment>
<dbReference type="InterPro" id="IPR003035">
    <property type="entry name" value="RWP-RK_dom"/>
</dbReference>
<dbReference type="EMBL" id="JACXVP010000003">
    <property type="protein sequence ID" value="KAG5617279.1"/>
    <property type="molecule type" value="Genomic_DNA"/>
</dbReference>
<keyword evidence="6" id="KW-0539">Nucleus</keyword>
<comment type="function">
    <text evidence="1">Putative transcription factor.</text>
</comment>
<evidence type="ECO:0000256" key="5">
    <source>
        <dbReference type="ARBA" id="ARBA00023163"/>
    </source>
</evidence>
<sequence length="267" mass="31351">MDVNSQVLDVLKMESQNDQFDWLYSEEEYPPSTFGTWQQDSRLSNGGLLNFEFDPFQLPNDLKNNHLPYFGLEEFEEICQDLGSFDLKLQPSPFQEDNNTLIIHDANFNAMSLNVAHDPLGESQVTTPAFYEIRGDSMDIIQKQNNNRRHKKSDTLELEEIQRYFHVPITKAAKELRVGLTVLKKRCRELNIMRWPHRKLKSLQTLIHSVKEMGLTSEVEMLEEHQRMVERVPEMELTDRTKKLRQACFKANYKKRRASMAMAADFY</sequence>
<dbReference type="Proteomes" id="UP000824120">
    <property type="component" value="Chromosome 3"/>
</dbReference>
<dbReference type="PANTHER" id="PTHR46373">
    <property type="entry name" value="PROTEIN RKD4"/>
    <property type="match status" value="1"/>
</dbReference>
<proteinExistence type="predicted"/>
<gene>
    <name evidence="8" type="ORF">H5410_017103</name>
</gene>
<evidence type="ECO:0000256" key="1">
    <source>
        <dbReference type="ARBA" id="ARBA00004049"/>
    </source>
</evidence>
<dbReference type="InterPro" id="IPR044607">
    <property type="entry name" value="RKD-like"/>
</dbReference>
<keyword evidence="5" id="KW-0804">Transcription</keyword>
<keyword evidence="2" id="KW-0805">Transcription regulation</keyword>
<evidence type="ECO:0000256" key="3">
    <source>
        <dbReference type="ARBA" id="ARBA00023054"/>
    </source>
</evidence>
<evidence type="ECO:0000313" key="9">
    <source>
        <dbReference type="Proteomes" id="UP000824120"/>
    </source>
</evidence>
<dbReference type="GO" id="GO:0003677">
    <property type="term" value="F:DNA binding"/>
    <property type="evidence" value="ECO:0007669"/>
    <property type="project" value="UniProtKB-KW"/>
</dbReference>
<dbReference type="Pfam" id="PF02042">
    <property type="entry name" value="RWP-RK"/>
    <property type="match status" value="1"/>
</dbReference>
<evidence type="ECO:0000256" key="6">
    <source>
        <dbReference type="ARBA" id="ARBA00023242"/>
    </source>
</evidence>
<keyword evidence="4" id="KW-0238">DNA-binding</keyword>
<keyword evidence="9" id="KW-1185">Reference proteome</keyword>
<dbReference type="AlphaFoldDB" id="A0A9J5ZZJ9"/>
<reference evidence="8 9" key="1">
    <citation type="submission" date="2020-09" db="EMBL/GenBank/DDBJ databases">
        <title>De no assembly of potato wild relative species, Solanum commersonii.</title>
        <authorList>
            <person name="Cho K."/>
        </authorList>
    </citation>
    <scope>NUCLEOTIDE SEQUENCE [LARGE SCALE GENOMIC DNA]</scope>
    <source>
        <strain evidence="8">LZ3.2</strain>
        <tissue evidence="8">Leaf</tissue>
    </source>
</reference>